<evidence type="ECO:0000256" key="3">
    <source>
        <dbReference type="SAM" id="MobiDB-lite"/>
    </source>
</evidence>
<evidence type="ECO:0000256" key="2">
    <source>
        <dbReference type="ARBA" id="ARBA00022837"/>
    </source>
</evidence>
<sequence length="406" mass="45558">MLRSSGQHLLSRWQQLQQQQIAANKRWFASTIGRASSSSSSSASSARGRRMAAYVTACTTAGAFTCYRPDELIDYDPYNASSSILAVVAHRFVNGPGGLATFNILTLLGCLVVGEFLGNGFRHTRRQFFGVSLTDQERHQLLDEVAKIADLDHATHAMEKDLLDSTFENAISNILIQAKTRWVHLSDRVDAAKNDNSSGTSGTNSDNDNKTRAPGVTLLQRKSTSTIRSVPDHMSTDDLQMAIHKMSIKAGDKEQDTYDEKEALLQVLSVADINNDGKITFHEFTRALLLLEFAKRDNFPNAKAELYFRAIDLHNNGSISQEELLHFAKRLYVLGGIPINDRTASHWSGLYERLATPEEICANWMDRFDLNHDGLISREEFYKMAKEIDFGPSFLFTKYFERTTTE</sequence>
<dbReference type="SUPFAM" id="SSF47473">
    <property type="entry name" value="EF-hand"/>
    <property type="match status" value="1"/>
</dbReference>
<dbReference type="Pfam" id="PF13202">
    <property type="entry name" value="EF-hand_5"/>
    <property type="match status" value="1"/>
</dbReference>
<name>A0AAD2FCN5_9STRA</name>
<dbReference type="EMBL" id="CAKOGP040000169">
    <property type="protein sequence ID" value="CAJ1931652.1"/>
    <property type="molecule type" value="Genomic_DNA"/>
</dbReference>
<organism evidence="5 6">
    <name type="scientific">Cylindrotheca closterium</name>
    <dbReference type="NCBI Taxonomy" id="2856"/>
    <lineage>
        <taxon>Eukaryota</taxon>
        <taxon>Sar</taxon>
        <taxon>Stramenopiles</taxon>
        <taxon>Ochrophyta</taxon>
        <taxon>Bacillariophyta</taxon>
        <taxon>Bacillariophyceae</taxon>
        <taxon>Bacillariophycidae</taxon>
        <taxon>Bacillariales</taxon>
        <taxon>Bacillariaceae</taxon>
        <taxon>Cylindrotheca</taxon>
    </lineage>
</organism>
<keyword evidence="6" id="KW-1185">Reference proteome</keyword>
<dbReference type="InterPro" id="IPR050145">
    <property type="entry name" value="Centrin_CML-like"/>
</dbReference>
<evidence type="ECO:0000256" key="1">
    <source>
        <dbReference type="ARBA" id="ARBA00022737"/>
    </source>
</evidence>
<evidence type="ECO:0000259" key="4">
    <source>
        <dbReference type="PROSITE" id="PS50222"/>
    </source>
</evidence>
<keyword evidence="2" id="KW-0106">Calcium</keyword>
<dbReference type="GO" id="GO:0005509">
    <property type="term" value="F:calcium ion binding"/>
    <property type="evidence" value="ECO:0007669"/>
    <property type="project" value="InterPro"/>
</dbReference>
<feature type="region of interest" description="Disordered" evidence="3">
    <location>
        <begin position="193"/>
        <end position="216"/>
    </location>
</feature>
<dbReference type="PANTHER" id="PTHR23050">
    <property type="entry name" value="CALCIUM BINDING PROTEIN"/>
    <property type="match status" value="1"/>
</dbReference>
<feature type="domain" description="EF-hand" evidence="4">
    <location>
        <begin position="299"/>
        <end position="334"/>
    </location>
</feature>
<feature type="compositionally biased region" description="Low complexity" evidence="3">
    <location>
        <begin position="194"/>
        <end position="206"/>
    </location>
</feature>
<dbReference type="AlphaFoldDB" id="A0AAD2FCN5"/>
<evidence type="ECO:0000313" key="5">
    <source>
        <dbReference type="EMBL" id="CAJ1931652.1"/>
    </source>
</evidence>
<keyword evidence="1" id="KW-0677">Repeat</keyword>
<accession>A0AAD2FCN5</accession>
<feature type="domain" description="EF-hand" evidence="4">
    <location>
        <begin position="259"/>
        <end position="294"/>
    </location>
</feature>
<reference evidence="5" key="1">
    <citation type="submission" date="2023-08" db="EMBL/GenBank/DDBJ databases">
        <authorList>
            <person name="Audoor S."/>
            <person name="Bilcke G."/>
        </authorList>
    </citation>
    <scope>NUCLEOTIDE SEQUENCE</scope>
</reference>
<comment type="caution">
    <text evidence="5">The sequence shown here is derived from an EMBL/GenBank/DDBJ whole genome shotgun (WGS) entry which is preliminary data.</text>
</comment>
<dbReference type="PROSITE" id="PS00018">
    <property type="entry name" value="EF_HAND_1"/>
    <property type="match status" value="2"/>
</dbReference>
<dbReference type="Gene3D" id="1.10.238.10">
    <property type="entry name" value="EF-hand"/>
    <property type="match status" value="1"/>
</dbReference>
<dbReference type="InterPro" id="IPR011992">
    <property type="entry name" value="EF-hand-dom_pair"/>
</dbReference>
<dbReference type="InterPro" id="IPR002048">
    <property type="entry name" value="EF_hand_dom"/>
</dbReference>
<dbReference type="Pfam" id="PF13499">
    <property type="entry name" value="EF-hand_7"/>
    <property type="match status" value="1"/>
</dbReference>
<proteinExistence type="predicted"/>
<dbReference type="InterPro" id="IPR018247">
    <property type="entry name" value="EF_Hand_1_Ca_BS"/>
</dbReference>
<gene>
    <name evidence="5" type="ORF">CYCCA115_LOCUS2484</name>
</gene>
<dbReference type="PROSITE" id="PS50222">
    <property type="entry name" value="EF_HAND_2"/>
    <property type="match status" value="3"/>
</dbReference>
<evidence type="ECO:0000313" key="6">
    <source>
        <dbReference type="Proteomes" id="UP001295423"/>
    </source>
</evidence>
<feature type="domain" description="EF-hand" evidence="4">
    <location>
        <begin position="356"/>
        <end position="391"/>
    </location>
</feature>
<dbReference type="SMART" id="SM00054">
    <property type="entry name" value="EFh"/>
    <property type="match status" value="3"/>
</dbReference>
<protein>
    <recommendedName>
        <fullName evidence="4">EF-hand domain-containing protein</fullName>
    </recommendedName>
</protein>
<dbReference type="Proteomes" id="UP001295423">
    <property type="component" value="Unassembled WGS sequence"/>
</dbReference>